<dbReference type="Gene3D" id="3.30.70.270">
    <property type="match status" value="2"/>
</dbReference>
<evidence type="ECO:0000256" key="6">
    <source>
        <dbReference type="ARBA" id="ARBA00022801"/>
    </source>
</evidence>
<protein>
    <submittedName>
        <fullName evidence="15">Reverse transcriptase</fullName>
    </submittedName>
</protein>
<dbReference type="GO" id="GO:0004519">
    <property type="term" value="F:endonuclease activity"/>
    <property type="evidence" value="ECO:0007669"/>
    <property type="project" value="UniProtKB-KW"/>
</dbReference>
<dbReference type="FunFam" id="3.10.10.10:FF:000007">
    <property type="entry name" value="Retrovirus-related Pol polyprotein from transposon 17.6-like Protein"/>
    <property type="match status" value="1"/>
</dbReference>
<keyword evidence="9" id="KW-0229">DNA integration</keyword>
<dbReference type="InterPro" id="IPR000477">
    <property type="entry name" value="RT_dom"/>
</dbReference>
<dbReference type="OrthoDB" id="2013610at2759"/>
<name>A0A1R3I9T4_COCAP</name>
<dbReference type="PROSITE" id="PS00141">
    <property type="entry name" value="ASP_PROTEASE"/>
    <property type="match status" value="1"/>
</dbReference>
<reference evidence="15 16" key="1">
    <citation type="submission" date="2013-09" db="EMBL/GenBank/DDBJ databases">
        <title>Corchorus capsularis genome sequencing.</title>
        <authorList>
            <person name="Alam M."/>
            <person name="Haque M.S."/>
            <person name="Islam M.S."/>
            <person name="Emdad E.M."/>
            <person name="Islam M.M."/>
            <person name="Ahmed B."/>
            <person name="Halim A."/>
            <person name="Hossen Q.M.M."/>
            <person name="Hossain M.Z."/>
            <person name="Ahmed R."/>
            <person name="Khan M.M."/>
            <person name="Islam R."/>
            <person name="Rashid M.M."/>
            <person name="Khan S.A."/>
            <person name="Rahman M.S."/>
            <person name="Alam M."/>
        </authorList>
    </citation>
    <scope>NUCLEOTIDE SEQUENCE [LARGE SCALE GENOMIC DNA]</scope>
    <source>
        <strain evidence="16">cv. CVL-1</strain>
        <tissue evidence="15">Whole seedling</tissue>
    </source>
</reference>
<feature type="domain" description="Chromo" evidence="12">
    <location>
        <begin position="899"/>
        <end position="942"/>
    </location>
</feature>
<dbReference type="SUPFAM" id="SSF54160">
    <property type="entry name" value="Chromo domain-like"/>
    <property type="match status" value="1"/>
</dbReference>
<keyword evidence="8" id="KW-0694">RNA-binding</keyword>
<evidence type="ECO:0000256" key="4">
    <source>
        <dbReference type="ARBA" id="ARBA00022722"/>
    </source>
</evidence>
<accession>A0A1R3I9T4</accession>
<dbReference type="Gene3D" id="3.10.10.10">
    <property type="entry name" value="HIV Type 1 Reverse Transcriptase, subunit A, domain 1"/>
    <property type="match status" value="1"/>
</dbReference>
<feature type="domain" description="Integrase catalytic" evidence="14">
    <location>
        <begin position="651"/>
        <end position="813"/>
    </location>
</feature>
<gene>
    <name evidence="15" type="ORF">CCACVL1_13798</name>
</gene>
<dbReference type="PANTHER" id="PTHR37984:SF5">
    <property type="entry name" value="PROTEIN NYNRIN-LIKE"/>
    <property type="match status" value="1"/>
</dbReference>
<evidence type="ECO:0000313" key="16">
    <source>
        <dbReference type="Proteomes" id="UP000188268"/>
    </source>
</evidence>
<dbReference type="CDD" id="cd01647">
    <property type="entry name" value="RT_LTR"/>
    <property type="match status" value="1"/>
</dbReference>
<keyword evidence="10 15" id="KW-0695">RNA-directed DNA polymerase</keyword>
<keyword evidence="11" id="KW-0511">Multifunctional enzyme</keyword>
<dbReference type="SUPFAM" id="SSF56672">
    <property type="entry name" value="DNA/RNA polymerases"/>
    <property type="match status" value="1"/>
</dbReference>
<keyword evidence="4" id="KW-0540">Nuclease</keyword>
<dbReference type="Pfam" id="PF24626">
    <property type="entry name" value="SH3_Tf2-1"/>
    <property type="match status" value="1"/>
</dbReference>
<evidence type="ECO:0000256" key="7">
    <source>
        <dbReference type="ARBA" id="ARBA00022842"/>
    </source>
</evidence>
<evidence type="ECO:0000259" key="14">
    <source>
        <dbReference type="PROSITE" id="PS50994"/>
    </source>
</evidence>
<dbReference type="AlphaFoldDB" id="A0A1R3I9T4"/>
<feature type="domain" description="Reverse transcriptase" evidence="13">
    <location>
        <begin position="376"/>
        <end position="556"/>
    </location>
</feature>
<evidence type="ECO:0000313" key="15">
    <source>
        <dbReference type="EMBL" id="OMO79271.1"/>
    </source>
</evidence>
<proteinExistence type="predicted"/>
<dbReference type="InterPro" id="IPR001584">
    <property type="entry name" value="Integrase_cat-core"/>
</dbReference>
<dbReference type="STRING" id="210143.A0A1R3I9T4"/>
<dbReference type="InterPro" id="IPR036397">
    <property type="entry name" value="RNaseH_sf"/>
</dbReference>
<dbReference type="PROSITE" id="PS50878">
    <property type="entry name" value="RT_POL"/>
    <property type="match status" value="1"/>
</dbReference>
<dbReference type="Gene3D" id="3.30.420.10">
    <property type="entry name" value="Ribonuclease H-like superfamily/Ribonuclease H"/>
    <property type="match status" value="1"/>
</dbReference>
<dbReference type="InterPro" id="IPR000953">
    <property type="entry name" value="Chromo/chromo_shadow_dom"/>
</dbReference>
<evidence type="ECO:0000256" key="11">
    <source>
        <dbReference type="ARBA" id="ARBA00023268"/>
    </source>
</evidence>
<dbReference type="InterPro" id="IPR043502">
    <property type="entry name" value="DNA/RNA_pol_sf"/>
</dbReference>
<dbReference type="InterPro" id="IPR016197">
    <property type="entry name" value="Chromo-like_dom_sf"/>
</dbReference>
<keyword evidence="2" id="KW-0808">Transferase</keyword>
<dbReference type="GO" id="GO:0003964">
    <property type="term" value="F:RNA-directed DNA polymerase activity"/>
    <property type="evidence" value="ECO:0007669"/>
    <property type="project" value="UniProtKB-KW"/>
</dbReference>
<dbReference type="Pfam" id="PF00078">
    <property type="entry name" value="RVT_1"/>
    <property type="match status" value="1"/>
</dbReference>
<dbReference type="PANTHER" id="PTHR37984">
    <property type="entry name" value="PROTEIN CBG26694"/>
    <property type="match status" value="1"/>
</dbReference>
<evidence type="ECO:0000256" key="8">
    <source>
        <dbReference type="ARBA" id="ARBA00022884"/>
    </source>
</evidence>
<dbReference type="OMA" id="DASWESA"/>
<evidence type="ECO:0000256" key="2">
    <source>
        <dbReference type="ARBA" id="ARBA00022679"/>
    </source>
</evidence>
<dbReference type="InterPro" id="IPR001969">
    <property type="entry name" value="Aspartic_peptidase_AS"/>
</dbReference>
<evidence type="ECO:0000259" key="13">
    <source>
        <dbReference type="PROSITE" id="PS50878"/>
    </source>
</evidence>
<evidence type="ECO:0000256" key="10">
    <source>
        <dbReference type="ARBA" id="ARBA00022918"/>
    </source>
</evidence>
<evidence type="ECO:0000256" key="9">
    <source>
        <dbReference type="ARBA" id="ARBA00022908"/>
    </source>
</evidence>
<dbReference type="InterPro" id="IPR005162">
    <property type="entry name" value="Retrotrans_gag_dom"/>
</dbReference>
<dbReference type="GO" id="GO:0006508">
    <property type="term" value="P:proteolysis"/>
    <property type="evidence" value="ECO:0007669"/>
    <property type="project" value="UniProtKB-KW"/>
</dbReference>
<dbReference type="Pfam" id="PF03732">
    <property type="entry name" value="Retrotrans_gag"/>
    <property type="match status" value="1"/>
</dbReference>
<organism evidence="15 16">
    <name type="scientific">Corchorus capsularis</name>
    <name type="common">Jute</name>
    <dbReference type="NCBI Taxonomy" id="210143"/>
    <lineage>
        <taxon>Eukaryota</taxon>
        <taxon>Viridiplantae</taxon>
        <taxon>Streptophyta</taxon>
        <taxon>Embryophyta</taxon>
        <taxon>Tracheophyta</taxon>
        <taxon>Spermatophyta</taxon>
        <taxon>Magnoliopsida</taxon>
        <taxon>eudicotyledons</taxon>
        <taxon>Gunneridae</taxon>
        <taxon>Pentapetalae</taxon>
        <taxon>rosids</taxon>
        <taxon>malvids</taxon>
        <taxon>Malvales</taxon>
        <taxon>Malvaceae</taxon>
        <taxon>Grewioideae</taxon>
        <taxon>Apeibeae</taxon>
        <taxon>Corchorus</taxon>
    </lineage>
</organism>
<evidence type="ECO:0000256" key="3">
    <source>
        <dbReference type="ARBA" id="ARBA00022695"/>
    </source>
</evidence>
<keyword evidence="3" id="KW-0548">Nucleotidyltransferase</keyword>
<keyword evidence="5" id="KW-0255">Endonuclease</keyword>
<dbReference type="Pfam" id="PF00385">
    <property type="entry name" value="Chromo"/>
    <property type="match status" value="1"/>
</dbReference>
<dbReference type="EMBL" id="AWWV01010434">
    <property type="protein sequence ID" value="OMO79271.1"/>
    <property type="molecule type" value="Genomic_DNA"/>
</dbReference>
<comment type="caution">
    <text evidence="15">The sequence shown here is derived from an EMBL/GenBank/DDBJ whole genome shotgun (WGS) entry which is preliminary data.</text>
</comment>
<keyword evidence="16" id="KW-1185">Reference proteome</keyword>
<dbReference type="InterPro" id="IPR041577">
    <property type="entry name" value="RT_RNaseH_2"/>
</dbReference>
<evidence type="ECO:0000256" key="5">
    <source>
        <dbReference type="ARBA" id="ARBA00022759"/>
    </source>
</evidence>
<dbReference type="Gramene" id="OMO79271">
    <property type="protein sequence ID" value="OMO79271"/>
    <property type="gene ID" value="CCACVL1_13798"/>
</dbReference>
<dbReference type="CDD" id="cd00303">
    <property type="entry name" value="retropepsin_like"/>
    <property type="match status" value="1"/>
</dbReference>
<dbReference type="GO" id="GO:0004190">
    <property type="term" value="F:aspartic-type endopeptidase activity"/>
    <property type="evidence" value="ECO:0007669"/>
    <property type="project" value="InterPro"/>
</dbReference>
<keyword evidence="1" id="KW-0645">Protease</keyword>
<evidence type="ECO:0000256" key="1">
    <source>
        <dbReference type="ARBA" id="ARBA00022670"/>
    </source>
</evidence>
<keyword evidence="7" id="KW-0460">Magnesium</keyword>
<dbReference type="SUPFAM" id="SSF50630">
    <property type="entry name" value="Acid proteases"/>
    <property type="match status" value="1"/>
</dbReference>
<sequence length="1037" mass="118525">MGDLCSFQQQFETFLKMYEENRAKDNQERQQDRASMAAQQQALTERLDELSRDLFTGRHEGRVDGGEGSVNRGIRERRGVGEIPKAAPFVPKYTKLDFPKYDGSIDPLSWINKCEHFFRHQNTPAEEKVGLASFYLKGDAQLWFLKVERDRPSITWDEFKRQCNLRFGQPVRSNKLGELVKLRQIGGLQEYIAVEVELHQPPDLTSAMSLARLYERRGNRNKSESSSLRRIGSVQPRSSPFVKKLNQAELEDRKARGLCFNCDERFTPGHRYKKLFWLEVLEDNSQIEEGGAVETLEDAEISIHAITGTPSSRTMWIRGSLEGYPLLILIDSGSTHSFLDSTLARELNLPIEYKEELRVMVANGERVYCEGVYRGVSLLLGNSIFTLDLLLLSLPVKKADGTWRFCVDYRALNAKTIKDKFPIPVIEELLEELHGAKFFTKLDLRSGYHQIRMSPTDVEKTAFRTHHGHFEFLVMPFGLTNASYTFQALMNSVFQPYLRKFVLVFFDDILICSRTWVEHIQHLREVFSTLLNHKLFLKQSKCSFAQLQVAYLVHIISEQGVSADPSYYRKFVKDYGLIAAPLTTMLRKNAFVWSDQSKAAFDTLRDAMSLTPVLALSDFSQTFVVECDAYDAGLGAKNKVEYLQPAGLLQPLSIPVQVWSDISLDFVEGLPVSHGKSVMLVVVDRFSKYAHFLPLSHPYTAISVARLFFDHVVKLHGIPESIVSDCDATFTSSFWKELFRLSGTKLSSSSSYHPQSDGQTEVVNRTVEMYLRCFTGDRPKSWVDWVSWAEYFYNTGFHSSLRATPFEVDVSFDVGDMVLLKLQPYRQVSVASRRNQKLTPRFYGPFPIVDRVGLVAYKVQLSEGSRLHPVFHVSCLKKFHGTESCSFTLPLLHKGVPIPTLQALMDSRMKNGKKEVLIHWEGFSPADASWESADHMQLRYPRFALEDKRSSNGESNVMIQDQSVAGRLSIPVSQVETQFLTQIEADELDMDTKENKSIEVGLIKPSMRELSRMQLTKWTMKSPIYALYPSSLWRRMD</sequence>
<dbReference type="InterPro" id="IPR050951">
    <property type="entry name" value="Retrovirus_Pol_polyprotein"/>
</dbReference>
<dbReference type="SUPFAM" id="SSF53098">
    <property type="entry name" value="Ribonuclease H-like"/>
    <property type="match status" value="1"/>
</dbReference>
<dbReference type="GO" id="GO:0003723">
    <property type="term" value="F:RNA binding"/>
    <property type="evidence" value="ECO:0007669"/>
    <property type="project" value="UniProtKB-KW"/>
</dbReference>
<dbReference type="SMART" id="SM00298">
    <property type="entry name" value="CHROMO"/>
    <property type="match status" value="1"/>
</dbReference>
<dbReference type="Proteomes" id="UP000188268">
    <property type="component" value="Unassembled WGS sequence"/>
</dbReference>
<dbReference type="InterPro" id="IPR043128">
    <property type="entry name" value="Rev_trsase/Diguanyl_cyclase"/>
</dbReference>
<dbReference type="Pfam" id="PF17919">
    <property type="entry name" value="RT_RNaseH_2"/>
    <property type="match status" value="1"/>
</dbReference>
<keyword evidence="6" id="KW-0378">Hydrolase</keyword>
<dbReference type="PROSITE" id="PS50994">
    <property type="entry name" value="INTEGRASE"/>
    <property type="match status" value="1"/>
</dbReference>
<dbReference type="PROSITE" id="PS50013">
    <property type="entry name" value="CHROMO_2"/>
    <property type="match status" value="1"/>
</dbReference>
<dbReference type="InterPro" id="IPR021109">
    <property type="entry name" value="Peptidase_aspartic_dom_sf"/>
</dbReference>
<dbReference type="InterPro" id="IPR056924">
    <property type="entry name" value="SH3_Tf2-1"/>
</dbReference>
<dbReference type="Pfam" id="PF13650">
    <property type="entry name" value="Asp_protease_2"/>
    <property type="match status" value="1"/>
</dbReference>
<dbReference type="InterPro" id="IPR023780">
    <property type="entry name" value="Chromo_domain"/>
</dbReference>
<dbReference type="GO" id="GO:0015074">
    <property type="term" value="P:DNA integration"/>
    <property type="evidence" value="ECO:0007669"/>
    <property type="project" value="UniProtKB-KW"/>
</dbReference>
<evidence type="ECO:0000259" key="12">
    <source>
        <dbReference type="PROSITE" id="PS50013"/>
    </source>
</evidence>
<dbReference type="InterPro" id="IPR012337">
    <property type="entry name" value="RNaseH-like_sf"/>
</dbReference>
<dbReference type="Gene3D" id="2.40.50.40">
    <property type="match status" value="1"/>
</dbReference>
<dbReference type="CDD" id="cd00024">
    <property type="entry name" value="CD_CSD"/>
    <property type="match status" value="1"/>
</dbReference>